<proteinExistence type="predicted"/>
<comment type="caution">
    <text evidence="2">The sequence shown here is derived from an EMBL/GenBank/DDBJ whole genome shotgun (WGS) entry which is preliminary data.</text>
</comment>
<sequence length="281" mass="31168">MPTLSLSTWSLHRILGPLRWTGWNPATLSHETQIEDQPELLKLLDLPAEAAKRGYQAVEICHFHFPSTDEAYLERLNLAFREAGVSFDTLLLDYGDLTAENRDRAEADRSFMARWIGIASRCGAKRIRLVAGEAPPSDNEAIDRSAHALAALSEYAEGLGVRVVTENFKPLTSTGASSLKLLDRTGGKVGFITDFGNFSGSAKYEEISRTVPFSSSVHVKPQYDANGIPDERELKRCLDAVQAEGYDGSFVLIYDGPGDMWEGLERVKRLVHPYINHCTSH</sequence>
<dbReference type="SUPFAM" id="SSF51658">
    <property type="entry name" value="Xylose isomerase-like"/>
    <property type="match status" value="1"/>
</dbReference>
<gene>
    <name evidence="2" type="ORF">ACFSW5_06020</name>
</gene>
<name>A0ABW5QTW5_9BACL</name>
<dbReference type="InterPro" id="IPR013022">
    <property type="entry name" value="Xyl_isomerase-like_TIM-brl"/>
</dbReference>
<evidence type="ECO:0000259" key="1">
    <source>
        <dbReference type="Pfam" id="PF01261"/>
    </source>
</evidence>
<organism evidence="2 3">
    <name type="scientific">Paenibacillus thailandensis</name>
    <dbReference type="NCBI Taxonomy" id="393250"/>
    <lineage>
        <taxon>Bacteria</taxon>
        <taxon>Bacillati</taxon>
        <taxon>Bacillota</taxon>
        <taxon>Bacilli</taxon>
        <taxon>Bacillales</taxon>
        <taxon>Paenibacillaceae</taxon>
        <taxon>Paenibacillus</taxon>
    </lineage>
</organism>
<accession>A0ABW5QTW5</accession>
<keyword evidence="2" id="KW-0413">Isomerase</keyword>
<protein>
    <submittedName>
        <fullName evidence="2">Sugar phosphate isomerase/epimerase family protein</fullName>
    </submittedName>
</protein>
<keyword evidence="3" id="KW-1185">Reference proteome</keyword>
<dbReference type="RefSeq" id="WP_379270503.1">
    <property type="nucleotide sequence ID" value="NZ_JBHUGT010000015.1"/>
</dbReference>
<feature type="domain" description="Xylose isomerase-like TIM barrel" evidence="1">
    <location>
        <begin position="48"/>
        <end position="255"/>
    </location>
</feature>
<evidence type="ECO:0000313" key="3">
    <source>
        <dbReference type="Proteomes" id="UP001597493"/>
    </source>
</evidence>
<dbReference type="InterPro" id="IPR050312">
    <property type="entry name" value="IolE/XylAMocC-like"/>
</dbReference>
<dbReference type="EMBL" id="JBHUMY010000006">
    <property type="protein sequence ID" value="MFD2659824.1"/>
    <property type="molecule type" value="Genomic_DNA"/>
</dbReference>
<dbReference type="Gene3D" id="3.20.20.150">
    <property type="entry name" value="Divalent-metal-dependent TIM barrel enzymes"/>
    <property type="match status" value="1"/>
</dbReference>
<evidence type="ECO:0000313" key="2">
    <source>
        <dbReference type="EMBL" id="MFD2659824.1"/>
    </source>
</evidence>
<dbReference type="PANTHER" id="PTHR12110">
    <property type="entry name" value="HYDROXYPYRUVATE ISOMERASE"/>
    <property type="match status" value="1"/>
</dbReference>
<reference evidence="3" key="1">
    <citation type="journal article" date="2019" name="Int. J. Syst. Evol. Microbiol.">
        <title>The Global Catalogue of Microorganisms (GCM) 10K type strain sequencing project: providing services to taxonomists for standard genome sequencing and annotation.</title>
        <authorList>
            <consortium name="The Broad Institute Genomics Platform"/>
            <consortium name="The Broad Institute Genome Sequencing Center for Infectious Disease"/>
            <person name="Wu L."/>
            <person name="Ma J."/>
        </authorList>
    </citation>
    <scope>NUCLEOTIDE SEQUENCE [LARGE SCALE GENOMIC DNA]</scope>
    <source>
        <strain evidence="3">TISTR 1827</strain>
    </source>
</reference>
<dbReference type="InterPro" id="IPR036237">
    <property type="entry name" value="Xyl_isomerase-like_sf"/>
</dbReference>
<dbReference type="GO" id="GO:0016853">
    <property type="term" value="F:isomerase activity"/>
    <property type="evidence" value="ECO:0007669"/>
    <property type="project" value="UniProtKB-KW"/>
</dbReference>
<dbReference type="Pfam" id="PF01261">
    <property type="entry name" value="AP_endonuc_2"/>
    <property type="match status" value="1"/>
</dbReference>
<dbReference type="Proteomes" id="UP001597493">
    <property type="component" value="Unassembled WGS sequence"/>
</dbReference>
<dbReference type="PANTHER" id="PTHR12110:SF53">
    <property type="entry name" value="BLR5974 PROTEIN"/>
    <property type="match status" value="1"/>
</dbReference>